<organism evidence="1 2">
    <name type="scientific">Thelephora ganbajun</name>
    <name type="common">Ganba fungus</name>
    <dbReference type="NCBI Taxonomy" id="370292"/>
    <lineage>
        <taxon>Eukaryota</taxon>
        <taxon>Fungi</taxon>
        <taxon>Dikarya</taxon>
        <taxon>Basidiomycota</taxon>
        <taxon>Agaricomycotina</taxon>
        <taxon>Agaricomycetes</taxon>
        <taxon>Thelephorales</taxon>
        <taxon>Thelephoraceae</taxon>
        <taxon>Thelephora</taxon>
    </lineage>
</organism>
<gene>
    <name evidence="1" type="ORF">BDM02DRAFT_3105445</name>
</gene>
<evidence type="ECO:0000313" key="1">
    <source>
        <dbReference type="EMBL" id="KAF9642622.1"/>
    </source>
</evidence>
<name>A0ACB6YZE3_THEGA</name>
<evidence type="ECO:0000313" key="2">
    <source>
        <dbReference type="Proteomes" id="UP000886501"/>
    </source>
</evidence>
<sequence>ELQYTLRTKLDYEWHPSGLPEFIARQVHFIGLYDGHGGSTASQFCRQEFHALFENAHLSHIPELYEWIKEIGGYFGKRLRPRPFLPWLQDPNSKTVFDLEARATTAFFEASFRHP</sequence>
<reference evidence="1" key="2">
    <citation type="journal article" date="2020" name="Nat. Commun.">
        <title>Large-scale genome sequencing of mycorrhizal fungi provides insights into the early evolution of symbiotic traits.</title>
        <authorList>
            <person name="Miyauchi S."/>
            <person name="Kiss E."/>
            <person name="Kuo A."/>
            <person name="Drula E."/>
            <person name="Kohler A."/>
            <person name="Sanchez-Garcia M."/>
            <person name="Morin E."/>
            <person name="Andreopoulos B."/>
            <person name="Barry K.W."/>
            <person name="Bonito G."/>
            <person name="Buee M."/>
            <person name="Carver A."/>
            <person name="Chen C."/>
            <person name="Cichocki N."/>
            <person name="Clum A."/>
            <person name="Culley D."/>
            <person name="Crous P.W."/>
            <person name="Fauchery L."/>
            <person name="Girlanda M."/>
            <person name="Hayes R.D."/>
            <person name="Keri Z."/>
            <person name="LaButti K."/>
            <person name="Lipzen A."/>
            <person name="Lombard V."/>
            <person name="Magnuson J."/>
            <person name="Maillard F."/>
            <person name="Murat C."/>
            <person name="Nolan M."/>
            <person name="Ohm R.A."/>
            <person name="Pangilinan J."/>
            <person name="Pereira M.F."/>
            <person name="Perotto S."/>
            <person name="Peter M."/>
            <person name="Pfister S."/>
            <person name="Riley R."/>
            <person name="Sitrit Y."/>
            <person name="Stielow J.B."/>
            <person name="Szollosi G."/>
            <person name="Zifcakova L."/>
            <person name="Stursova M."/>
            <person name="Spatafora J.W."/>
            <person name="Tedersoo L."/>
            <person name="Vaario L.M."/>
            <person name="Yamada A."/>
            <person name="Yan M."/>
            <person name="Wang P."/>
            <person name="Xu J."/>
            <person name="Bruns T."/>
            <person name="Baldrian P."/>
            <person name="Vilgalys R."/>
            <person name="Dunand C."/>
            <person name="Henrissat B."/>
            <person name="Grigoriev I.V."/>
            <person name="Hibbett D."/>
            <person name="Nagy L.G."/>
            <person name="Martin F.M."/>
        </authorList>
    </citation>
    <scope>NUCLEOTIDE SEQUENCE</scope>
    <source>
        <strain evidence="1">P2</strain>
    </source>
</reference>
<comment type="caution">
    <text evidence="1">The sequence shown here is derived from an EMBL/GenBank/DDBJ whole genome shotgun (WGS) entry which is preliminary data.</text>
</comment>
<accession>A0ACB6YZE3</accession>
<reference evidence="1" key="1">
    <citation type="submission" date="2019-10" db="EMBL/GenBank/DDBJ databases">
        <authorList>
            <consortium name="DOE Joint Genome Institute"/>
            <person name="Kuo A."/>
            <person name="Miyauchi S."/>
            <person name="Kiss E."/>
            <person name="Drula E."/>
            <person name="Kohler A."/>
            <person name="Sanchez-Garcia M."/>
            <person name="Andreopoulos B."/>
            <person name="Barry K.W."/>
            <person name="Bonito G."/>
            <person name="Buee M."/>
            <person name="Carver A."/>
            <person name="Chen C."/>
            <person name="Cichocki N."/>
            <person name="Clum A."/>
            <person name="Culley D."/>
            <person name="Crous P.W."/>
            <person name="Fauchery L."/>
            <person name="Girlanda M."/>
            <person name="Hayes R."/>
            <person name="Keri Z."/>
            <person name="Labutti K."/>
            <person name="Lipzen A."/>
            <person name="Lombard V."/>
            <person name="Magnuson J."/>
            <person name="Maillard F."/>
            <person name="Morin E."/>
            <person name="Murat C."/>
            <person name="Nolan M."/>
            <person name="Ohm R."/>
            <person name="Pangilinan J."/>
            <person name="Pereira M."/>
            <person name="Perotto S."/>
            <person name="Peter M."/>
            <person name="Riley R."/>
            <person name="Sitrit Y."/>
            <person name="Stielow B."/>
            <person name="Szollosi G."/>
            <person name="Zifcakova L."/>
            <person name="Stursova M."/>
            <person name="Spatafora J.W."/>
            <person name="Tedersoo L."/>
            <person name="Vaario L.-M."/>
            <person name="Yamada A."/>
            <person name="Yan M."/>
            <person name="Wang P."/>
            <person name="Xu J."/>
            <person name="Bruns T."/>
            <person name="Baldrian P."/>
            <person name="Vilgalys R."/>
            <person name="Henrissat B."/>
            <person name="Grigoriev I.V."/>
            <person name="Hibbett D."/>
            <person name="Nagy L.G."/>
            <person name="Martin F.M."/>
        </authorList>
    </citation>
    <scope>NUCLEOTIDE SEQUENCE</scope>
    <source>
        <strain evidence="1">P2</strain>
    </source>
</reference>
<dbReference type="EMBL" id="MU118403">
    <property type="protein sequence ID" value="KAF9642622.1"/>
    <property type="molecule type" value="Genomic_DNA"/>
</dbReference>
<protein>
    <submittedName>
        <fullName evidence="1">Uncharacterized protein</fullName>
    </submittedName>
</protein>
<feature type="non-terminal residue" evidence="1">
    <location>
        <position position="1"/>
    </location>
</feature>
<keyword evidence="2" id="KW-1185">Reference proteome</keyword>
<dbReference type="Proteomes" id="UP000886501">
    <property type="component" value="Unassembled WGS sequence"/>
</dbReference>
<proteinExistence type="predicted"/>